<name>A0ABT9Y481_9FIRM</name>
<evidence type="ECO:0000256" key="1">
    <source>
        <dbReference type="ARBA" id="ARBA00022679"/>
    </source>
</evidence>
<feature type="binding site" evidence="2">
    <location>
        <position position="222"/>
    </location>
    <ligand>
        <name>Mg(2+)</name>
        <dbReference type="ChEBI" id="CHEBI:18420"/>
    </ligand>
</feature>
<feature type="binding site" evidence="2">
    <location>
        <position position="40"/>
    </location>
    <ligand>
        <name>substrate</name>
    </ligand>
</feature>
<sequence>MWKKIFCKTENKRETAKLNEISADLLPSHIAIIMDGNGRWAQKRGLPRKAGHKKGVDSLREIVKAACSINIKFLTVYAFSTENWKRPTAEVDFLMKLFSVYLDSEVEEMDKNNVRLKFVGCLTELSGELQSQIKKGEKKTADNTGLGLNIAVNYGARDEIVMAARNIAQRVLSRDIEIKDINEQLLDDSLYTAQQPPVDLLIRTSGDMRISNFLLWQCAYAELWFTEKNWPEFMPEDFLRAINDYQKRDRRFGGLEDK</sequence>
<dbReference type="Gene3D" id="3.40.1180.10">
    <property type="entry name" value="Decaprenyl diphosphate synthase-like"/>
    <property type="match status" value="1"/>
</dbReference>
<keyword evidence="1 2" id="KW-0808">Transferase</keyword>
<comment type="similarity">
    <text evidence="2">Belongs to the UPP synthase family.</text>
</comment>
<dbReference type="EMBL" id="JAUSUE010000002">
    <property type="protein sequence ID" value="MDQ0202642.1"/>
    <property type="molecule type" value="Genomic_DNA"/>
</dbReference>
<feature type="binding site" evidence="2">
    <location>
        <begin position="80"/>
        <end position="82"/>
    </location>
    <ligand>
        <name>substrate</name>
    </ligand>
</feature>
<evidence type="ECO:0000313" key="4">
    <source>
        <dbReference type="Proteomes" id="UP001239167"/>
    </source>
</evidence>
<comment type="cofactor">
    <cofactor evidence="2">
        <name>Mg(2+)</name>
        <dbReference type="ChEBI" id="CHEBI:18420"/>
    </cofactor>
    <text evidence="2">Binds 2 magnesium ions per subunit.</text>
</comment>
<feature type="binding site" evidence="2">
    <location>
        <begin position="209"/>
        <end position="211"/>
    </location>
    <ligand>
        <name>substrate</name>
    </ligand>
</feature>
<feature type="binding site" evidence="2">
    <location>
        <position position="203"/>
    </location>
    <ligand>
        <name>substrate</name>
    </ligand>
</feature>
<feature type="binding site" evidence="2">
    <location>
        <position position="48"/>
    </location>
    <ligand>
        <name>substrate</name>
    </ligand>
</feature>
<dbReference type="SUPFAM" id="SSF64005">
    <property type="entry name" value="Undecaprenyl diphosphate synthase"/>
    <property type="match status" value="1"/>
</dbReference>
<dbReference type="NCBIfam" id="NF011405">
    <property type="entry name" value="PRK14830.1"/>
    <property type="match status" value="1"/>
</dbReference>
<comment type="subunit">
    <text evidence="2">Homodimer.</text>
</comment>
<dbReference type="NCBIfam" id="TIGR00055">
    <property type="entry name" value="uppS"/>
    <property type="match status" value="1"/>
</dbReference>
<feature type="binding site" evidence="2">
    <location>
        <begin position="36"/>
        <end position="39"/>
    </location>
    <ligand>
        <name>substrate</name>
    </ligand>
</feature>
<comment type="caution">
    <text evidence="3">The sequence shown here is derived from an EMBL/GenBank/DDBJ whole genome shotgun (WGS) entry which is preliminary data.</text>
</comment>
<keyword evidence="2" id="KW-0460">Magnesium</keyword>
<dbReference type="PANTHER" id="PTHR10291:SF0">
    <property type="entry name" value="DEHYDRODOLICHYL DIPHOSPHATE SYNTHASE 2"/>
    <property type="match status" value="1"/>
</dbReference>
<dbReference type="InterPro" id="IPR018520">
    <property type="entry name" value="UPP_synth-like_CS"/>
</dbReference>
<protein>
    <recommendedName>
        <fullName evidence="2">Isoprenyl transferase</fullName>
        <ecNumber evidence="2">2.5.1.-</ecNumber>
    </recommendedName>
</protein>
<dbReference type="EC" id="2.5.1.-" evidence="2"/>
<feature type="binding site" evidence="2">
    <location>
        <position position="52"/>
    </location>
    <ligand>
        <name>substrate</name>
    </ligand>
</feature>
<feature type="active site" evidence="2">
    <location>
        <position position="35"/>
    </location>
</feature>
<comment type="function">
    <text evidence="2">Catalyzes the condensation of isopentenyl diphosphate (IPP) with allylic pyrophosphates generating different type of terpenoids.</text>
</comment>
<dbReference type="CDD" id="cd00475">
    <property type="entry name" value="Cis_IPPS"/>
    <property type="match status" value="1"/>
</dbReference>
<feature type="binding site" evidence="2">
    <location>
        <position position="84"/>
    </location>
    <ligand>
        <name>substrate</name>
    </ligand>
</feature>
<reference evidence="3 4" key="1">
    <citation type="submission" date="2023-07" db="EMBL/GenBank/DDBJ databases">
        <title>Genomic Encyclopedia of Type Strains, Phase IV (KMG-IV): sequencing the most valuable type-strain genomes for metagenomic binning, comparative biology and taxonomic classification.</title>
        <authorList>
            <person name="Goeker M."/>
        </authorList>
    </citation>
    <scope>NUCLEOTIDE SEQUENCE [LARGE SCALE GENOMIC DNA]</scope>
    <source>
        <strain evidence="3 4">DSM 16980</strain>
    </source>
</reference>
<feature type="binding site" evidence="2">
    <location>
        <position position="86"/>
    </location>
    <ligand>
        <name>substrate</name>
    </ligand>
</feature>
<dbReference type="GO" id="GO:0008834">
    <property type="term" value="F:ditrans,polycis-undecaprenyl-diphosphate synthase [(2E,6E)-farnesyl-diphosphate specific] activity"/>
    <property type="evidence" value="ECO:0007669"/>
    <property type="project" value="UniProtKB-EC"/>
</dbReference>
<evidence type="ECO:0000313" key="3">
    <source>
        <dbReference type="EMBL" id="MDQ0202642.1"/>
    </source>
</evidence>
<keyword evidence="4" id="KW-1185">Reference proteome</keyword>
<dbReference type="PANTHER" id="PTHR10291">
    <property type="entry name" value="DEHYDRODOLICHYL DIPHOSPHATE SYNTHASE FAMILY MEMBER"/>
    <property type="match status" value="1"/>
</dbReference>
<accession>A0ABT9Y481</accession>
<feature type="active site" description="Proton acceptor" evidence="2">
    <location>
        <position position="83"/>
    </location>
</feature>
<gene>
    <name evidence="3" type="ORF">J2S01_000335</name>
</gene>
<dbReference type="HAMAP" id="MF_01139">
    <property type="entry name" value="ISPT"/>
    <property type="match status" value="1"/>
</dbReference>
<evidence type="ECO:0000256" key="2">
    <source>
        <dbReference type="HAMAP-Rule" id="MF_01139"/>
    </source>
</evidence>
<organism evidence="3 4">
    <name type="scientific">Pectinatus haikarae</name>
    <dbReference type="NCBI Taxonomy" id="349096"/>
    <lineage>
        <taxon>Bacteria</taxon>
        <taxon>Bacillati</taxon>
        <taxon>Bacillota</taxon>
        <taxon>Negativicutes</taxon>
        <taxon>Selenomonadales</taxon>
        <taxon>Selenomonadaceae</taxon>
        <taxon>Pectinatus</taxon>
    </lineage>
</organism>
<feature type="binding site" evidence="2">
    <location>
        <position position="35"/>
    </location>
    <ligand>
        <name>Mg(2+)</name>
        <dbReference type="ChEBI" id="CHEBI:18420"/>
    </ligand>
</feature>
<proteinExistence type="inferred from homology"/>
<keyword evidence="2" id="KW-0479">Metal-binding</keyword>
<dbReference type="RefSeq" id="WP_307222568.1">
    <property type="nucleotide sequence ID" value="NZ_CP116940.1"/>
</dbReference>
<dbReference type="Pfam" id="PF01255">
    <property type="entry name" value="Prenyltransf"/>
    <property type="match status" value="1"/>
</dbReference>
<dbReference type="Proteomes" id="UP001239167">
    <property type="component" value="Unassembled WGS sequence"/>
</dbReference>
<dbReference type="InterPro" id="IPR001441">
    <property type="entry name" value="UPP_synth-like"/>
</dbReference>
<dbReference type="PROSITE" id="PS01066">
    <property type="entry name" value="UPP_SYNTHASE"/>
    <property type="match status" value="1"/>
</dbReference>
<dbReference type="InterPro" id="IPR036424">
    <property type="entry name" value="UPP_synth-like_sf"/>
</dbReference>